<evidence type="ECO:0000313" key="3">
    <source>
        <dbReference type="EMBL" id="WIA12091.1"/>
    </source>
</evidence>
<organism evidence="3 4">
    <name type="scientific">Tetradesmus obliquus</name>
    <name type="common">Green alga</name>
    <name type="synonym">Acutodesmus obliquus</name>
    <dbReference type="NCBI Taxonomy" id="3088"/>
    <lineage>
        <taxon>Eukaryota</taxon>
        <taxon>Viridiplantae</taxon>
        <taxon>Chlorophyta</taxon>
        <taxon>core chlorophytes</taxon>
        <taxon>Chlorophyceae</taxon>
        <taxon>CS clade</taxon>
        <taxon>Sphaeropleales</taxon>
        <taxon>Scenedesmaceae</taxon>
        <taxon>Tetradesmus</taxon>
    </lineage>
</organism>
<feature type="region of interest" description="Disordered" evidence="1">
    <location>
        <begin position="88"/>
        <end position="117"/>
    </location>
</feature>
<keyword evidence="4" id="KW-1185">Reference proteome</keyword>
<feature type="compositionally biased region" description="Low complexity" evidence="1">
    <location>
        <begin position="1"/>
        <end position="18"/>
    </location>
</feature>
<dbReference type="InterPro" id="IPR036886">
    <property type="entry name" value="Villin_headpiece_dom_sf"/>
</dbReference>
<feature type="domain" description="HP" evidence="2">
    <location>
        <begin position="143"/>
        <end position="206"/>
    </location>
</feature>
<sequence length="206" mass="22085">MEAAVEATTATAAPQASEQINVIKPDDTSGDSAAGTPTMAPLSMRGSRISSTSNGAARASSNGGLVGGSSVDDETGHIKVRELREQLSATHPNLTGGSLPPSRPDSPGREEREKGPLPLLSEHDKVNTVNVAALLATAEFKLVPGIDRVPYEELIKLRLEDGVDVTRKEEYLSDADFKTHLGVDREAFEKLPQWKKLQLKKGKMLF</sequence>
<reference evidence="3 4" key="1">
    <citation type="submission" date="2023-05" db="EMBL/GenBank/DDBJ databases">
        <title>A 100% complete, gapless, phased diploid assembly of the Scenedesmus obliquus UTEX 3031 genome.</title>
        <authorList>
            <person name="Biondi T.C."/>
            <person name="Hanschen E.R."/>
            <person name="Kwon T."/>
            <person name="Eng W."/>
            <person name="Kruse C.P.S."/>
            <person name="Koehler S.I."/>
            <person name="Kunde Y."/>
            <person name="Gleasner C.D."/>
            <person name="You Mak K.T."/>
            <person name="Polle J."/>
            <person name="Hovde B.T."/>
            <person name="Starkenburg S.R."/>
        </authorList>
    </citation>
    <scope>NUCLEOTIDE SEQUENCE [LARGE SCALE GENOMIC DNA]</scope>
    <source>
        <strain evidence="3 4">DOE0152z</strain>
    </source>
</reference>
<evidence type="ECO:0000313" key="4">
    <source>
        <dbReference type="Proteomes" id="UP001244341"/>
    </source>
</evidence>
<evidence type="ECO:0000259" key="2">
    <source>
        <dbReference type="PROSITE" id="PS51089"/>
    </source>
</evidence>
<protein>
    <recommendedName>
        <fullName evidence="2">HP domain-containing protein</fullName>
    </recommendedName>
</protein>
<dbReference type="SUPFAM" id="SSF47050">
    <property type="entry name" value="VHP, Villin headpiece domain"/>
    <property type="match status" value="1"/>
</dbReference>
<proteinExistence type="predicted"/>
<dbReference type="Gene3D" id="1.10.950.10">
    <property type="entry name" value="Villin headpiece domain"/>
    <property type="match status" value="1"/>
</dbReference>
<dbReference type="SMART" id="SM00153">
    <property type="entry name" value="VHP"/>
    <property type="match status" value="1"/>
</dbReference>
<dbReference type="PROSITE" id="PS51089">
    <property type="entry name" value="HP"/>
    <property type="match status" value="1"/>
</dbReference>
<dbReference type="Proteomes" id="UP001244341">
    <property type="component" value="Chromosome 3b"/>
</dbReference>
<dbReference type="InterPro" id="IPR003128">
    <property type="entry name" value="Villin_headpiece"/>
</dbReference>
<feature type="compositionally biased region" description="Basic and acidic residues" evidence="1">
    <location>
        <begin position="106"/>
        <end position="117"/>
    </location>
</feature>
<evidence type="ECO:0000256" key="1">
    <source>
        <dbReference type="SAM" id="MobiDB-lite"/>
    </source>
</evidence>
<gene>
    <name evidence="3" type="ORF">OEZ85_012167</name>
</gene>
<name>A0ABY8TWH5_TETOB</name>
<feature type="region of interest" description="Disordered" evidence="1">
    <location>
        <begin position="1"/>
        <end position="73"/>
    </location>
</feature>
<dbReference type="EMBL" id="CP126210">
    <property type="protein sequence ID" value="WIA12091.1"/>
    <property type="molecule type" value="Genomic_DNA"/>
</dbReference>
<dbReference type="Pfam" id="PF02209">
    <property type="entry name" value="VHP"/>
    <property type="match status" value="1"/>
</dbReference>
<accession>A0ABY8TWH5</accession>